<evidence type="ECO:0000256" key="3">
    <source>
        <dbReference type="ARBA" id="ARBA00022475"/>
    </source>
</evidence>
<name>A0ABP8UP49_9ACTN</name>
<dbReference type="EMBL" id="BAABHK010000014">
    <property type="protein sequence ID" value="GAA4634710.1"/>
    <property type="molecule type" value="Genomic_DNA"/>
</dbReference>
<feature type="transmembrane region" description="Helical" evidence="8">
    <location>
        <begin position="191"/>
        <end position="211"/>
    </location>
</feature>
<dbReference type="PANTHER" id="PTHR23513:SF9">
    <property type="entry name" value="ENTEROBACTIN EXPORTER ENTS"/>
    <property type="match status" value="1"/>
</dbReference>
<comment type="caution">
    <text evidence="9">The sequence shown here is derived from an EMBL/GenBank/DDBJ whole genome shotgun (WGS) entry which is preliminary data.</text>
</comment>
<keyword evidence="10" id="KW-1185">Reference proteome</keyword>
<evidence type="ECO:0000313" key="10">
    <source>
        <dbReference type="Proteomes" id="UP001501442"/>
    </source>
</evidence>
<feature type="transmembrane region" description="Helical" evidence="8">
    <location>
        <begin position="330"/>
        <end position="351"/>
    </location>
</feature>
<evidence type="ECO:0000256" key="2">
    <source>
        <dbReference type="ARBA" id="ARBA00022448"/>
    </source>
</evidence>
<dbReference type="Proteomes" id="UP001501442">
    <property type="component" value="Unassembled WGS sequence"/>
</dbReference>
<comment type="subcellular location">
    <subcellularLocation>
        <location evidence="1">Cell inner membrane</location>
        <topology evidence="1">Multi-pass membrane protein</topology>
    </subcellularLocation>
</comment>
<dbReference type="RefSeq" id="WP_345437686.1">
    <property type="nucleotide sequence ID" value="NZ_BAABHK010000014.1"/>
</dbReference>
<feature type="compositionally biased region" description="Polar residues" evidence="7">
    <location>
        <begin position="1"/>
        <end position="11"/>
    </location>
</feature>
<feature type="transmembrane region" description="Helical" evidence="8">
    <location>
        <begin position="239"/>
        <end position="261"/>
    </location>
</feature>
<sequence>MSSDSGRTVTVSDERTVPSPADGIEAAASSARALYGSIVVRAANRLATETLSFAIPLLIFDATHSMAWSGLVLALEWTPRLIGIPIAGPLVDRFGSRTCLITAEVVRAVLVTCALAGILASPGAWALLVVVAFAAGTFGQASYIAVEKLGVEISGSKSVAWTQSAQAGIDQMALIAGPFVAGVLVGQGGVWVLSAVLALVLISLVLCRGLPQRPSAARALRSARAELTAGLRGVLRHRALVYIVLATAAFNLLAATILGITPAVVEDRFGRPASYASVVWTLGATASLIVIVVMTRVASRTGILKIGLFSGLIACAASMGAGLASGYAAYLAWACLFLAAEGAFACFLRIARARVIPVEDFGVTVSAVVLLILIPYPVAGVLVAATPLRYLPELLALCSIACLAVTVFSFSRLRRYSLAAL</sequence>
<evidence type="ECO:0000256" key="4">
    <source>
        <dbReference type="ARBA" id="ARBA00022692"/>
    </source>
</evidence>
<dbReference type="InterPro" id="IPR036259">
    <property type="entry name" value="MFS_trans_sf"/>
</dbReference>
<keyword evidence="5 8" id="KW-1133">Transmembrane helix</keyword>
<protein>
    <recommendedName>
        <fullName evidence="11">MFS transporter</fullName>
    </recommendedName>
</protein>
<evidence type="ECO:0000313" key="9">
    <source>
        <dbReference type="EMBL" id="GAA4634710.1"/>
    </source>
</evidence>
<feature type="region of interest" description="Disordered" evidence="7">
    <location>
        <begin position="1"/>
        <end position="20"/>
    </location>
</feature>
<evidence type="ECO:0000256" key="1">
    <source>
        <dbReference type="ARBA" id="ARBA00004429"/>
    </source>
</evidence>
<organism evidence="9 10">
    <name type="scientific">Actinoallomurus vinaceus</name>
    <dbReference type="NCBI Taxonomy" id="1080074"/>
    <lineage>
        <taxon>Bacteria</taxon>
        <taxon>Bacillati</taxon>
        <taxon>Actinomycetota</taxon>
        <taxon>Actinomycetes</taxon>
        <taxon>Streptosporangiales</taxon>
        <taxon>Thermomonosporaceae</taxon>
        <taxon>Actinoallomurus</taxon>
    </lineage>
</organism>
<gene>
    <name evidence="9" type="ORF">GCM10023196_077290</name>
</gene>
<dbReference type="InterPro" id="IPR011701">
    <property type="entry name" value="MFS"/>
</dbReference>
<feature type="transmembrane region" description="Helical" evidence="8">
    <location>
        <begin position="273"/>
        <end position="294"/>
    </location>
</feature>
<feature type="transmembrane region" description="Helical" evidence="8">
    <location>
        <begin position="306"/>
        <end position="324"/>
    </location>
</feature>
<proteinExistence type="predicted"/>
<dbReference type="PANTHER" id="PTHR23513">
    <property type="entry name" value="INTEGRAL MEMBRANE EFFLUX PROTEIN-RELATED"/>
    <property type="match status" value="1"/>
</dbReference>
<keyword evidence="4 8" id="KW-0812">Transmembrane</keyword>
<evidence type="ECO:0000256" key="5">
    <source>
        <dbReference type="ARBA" id="ARBA00022989"/>
    </source>
</evidence>
<evidence type="ECO:0000256" key="6">
    <source>
        <dbReference type="ARBA" id="ARBA00023136"/>
    </source>
</evidence>
<dbReference type="Gene3D" id="1.20.1250.20">
    <property type="entry name" value="MFS general substrate transporter like domains"/>
    <property type="match status" value="1"/>
</dbReference>
<reference evidence="10" key="1">
    <citation type="journal article" date="2019" name="Int. J. Syst. Evol. Microbiol.">
        <title>The Global Catalogue of Microorganisms (GCM) 10K type strain sequencing project: providing services to taxonomists for standard genome sequencing and annotation.</title>
        <authorList>
            <consortium name="The Broad Institute Genomics Platform"/>
            <consortium name="The Broad Institute Genome Sequencing Center for Infectious Disease"/>
            <person name="Wu L."/>
            <person name="Ma J."/>
        </authorList>
    </citation>
    <scope>NUCLEOTIDE SEQUENCE [LARGE SCALE GENOMIC DNA]</scope>
    <source>
        <strain evidence="10">JCM 17939</strain>
    </source>
</reference>
<dbReference type="SUPFAM" id="SSF103473">
    <property type="entry name" value="MFS general substrate transporter"/>
    <property type="match status" value="1"/>
</dbReference>
<evidence type="ECO:0000256" key="7">
    <source>
        <dbReference type="SAM" id="MobiDB-lite"/>
    </source>
</evidence>
<evidence type="ECO:0008006" key="11">
    <source>
        <dbReference type="Google" id="ProtNLM"/>
    </source>
</evidence>
<feature type="transmembrane region" description="Helical" evidence="8">
    <location>
        <begin position="394"/>
        <end position="413"/>
    </location>
</feature>
<keyword evidence="2" id="KW-0813">Transport</keyword>
<keyword evidence="6 8" id="KW-0472">Membrane</keyword>
<feature type="transmembrane region" description="Helical" evidence="8">
    <location>
        <begin position="363"/>
        <end position="388"/>
    </location>
</feature>
<dbReference type="Pfam" id="PF07690">
    <property type="entry name" value="MFS_1"/>
    <property type="match status" value="1"/>
</dbReference>
<accession>A0ABP8UP49</accession>
<evidence type="ECO:0000256" key="8">
    <source>
        <dbReference type="SAM" id="Phobius"/>
    </source>
</evidence>
<keyword evidence="3" id="KW-1003">Cell membrane</keyword>